<proteinExistence type="inferred from homology"/>
<dbReference type="SUPFAM" id="SSF51735">
    <property type="entry name" value="NAD(P)-binding Rossmann-fold domains"/>
    <property type="match status" value="1"/>
</dbReference>
<reference evidence="3" key="1">
    <citation type="journal article" date="2014" name="Genome Announc.">
        <title>Draft Genome Sequence of Mycobacterium triplex DSM 44626.</title>
        <authorList>
            <person name="Sassi M."/>
            <person name="Croce O."/>
            <person name="Robert C."/>
            <person name="Raoult D."/>
            <person name="Drancourt M."/>
        </authorList>
    </citation>
    <scope>NUCLEOTIDE SEQUENCE [LARGE SCALE GENOMIC DNA]</scope>
    <source>
        <strain evidence="3">DSM 44626</strain>
    </source>
</reference>
<organism evidence="3">
    <name type="scientific">Mycobacterium triplex</name>
    <dbReference type="NCBI Taxonomy" id="47839"/>
    <lineage>
        <taxon>Bacteria</taxon>
        <taxon>Bacillati</taxon>
        <taxon>Actinomycetota</taxon>
        <taxon>Actinomycetes</taxon>
        <taxon>Mycobacteriales</taxon>
        <taxon>Mycobacteriaceae</taxon>
        <taxon>Mycobacterium</taxon>
        <taxon>Mycobacterium simiae complex</taxon>
    </lineage>
</organism>
<dbReference type="HOGENOM" id="CLU_010194_1_1_11"/>
<dbReference type="PRINTS" id="PR00081">
    <property type="entry name" value="GDHRDH"/>
</dbReference>
<name>A0A024K5Y4_9MYCO</name>
<dbReference type="InterPro" id="IPR002347">
    <property type="entry name" value="SDR_fam"/>
</dbReference>
<sequence length="264" mass="27894">MPDMEVRVTSLQTPGELFDLSGQVAVVTGASSGLGDRFVRVLHAAGASVVAVARRSDRLAALAAELDRVLPVTADLADDSAVEEIVPQTMQRYGRLDIVVNNAGFGSPQPAVEEPIDAFRRTLEVNLVGAFHLARLAAVPMIATGSGSIINVSSILGLVAAWPIPDASYSSSKGALVSLTRDLACQWARHGIRVNALAPGFFPSESSAPMMEDEASRRYLRTGCPMGRMGEPDELDGALLYLASRASTYMTGQVLTVDGGWTAH</sequence>
<dbReference type="PROSITE" id="PS00061">
    <property type="entry name" value="ADH_SHORT"/>
    <property type="match status" value="1"/>
</dbReference>
<dbReference type="PANTHER" id="PTHR42760">
    <property type="entry name" value="SHORT-CHAIN DEHYDROGENASES/REDUCTASES FAMILY MEMBER"/>
    <property type="match status" value="1"/>
</dbReference>
<keyword evidence="2" id="KW-0560">Oxidoreductase</keyword>
<dbReference type="Proteomes" id="UP000028880">
    <property type="component" value="Unassembled WGS sequence"/>
</dbReference>
<dbReference type="InterPro" id="IPR020904">
    <property type="entry name" value="Sc_DH/Rdtase_CS"/>
</dbReference>
<dbReference type="EMBL" id="HG964447">
    <property type="protein sequence ID" value="CDO91475.1"/>
    <property type="molecule type" value="Genomic_DNA"/>
</dbReference>
<evidence type="ECO:0000256" key="1">
    <source>
        <dbReference type="ARBA" id="ARBA00006484"/>
    </source>
</evidence>
<dbReference type="PANTHER" id="PTHR42760:SF115">
    <property type="entry name" value="3-OXOACYL-[ACYL-CARRIER-PROTEIN] REDUCTASE FABG"/>
    <property type="match status" value="1"/>
</dbReference>
<accession>A0A024K5Y4</accession>
<comment type="similarity">
    <text evidence="1">Belongs to the short-chain dehydrogenases/reductases (SDR) family.</text>
</comment>
<dbReference type="STRING" id="47839.BN973_05884"/>
<gene>
    <name evidence="3" type="ORF">BN973_05884</name>
</gene>
<dbReference type="FunFam" id="3.40.50.720:FF:000084">
    <property type="entry name" value="Short-chain dehydrogenase reductase"/>
    <property type="match status" value="1"/>
</dbReference>
<dbReference type="Pfam" id="PF13561">
    <property type="entry name" value="adh_short_C2"/>
    <property type="match status" value="1"/>
</dbReference>
<evidence type="ECO:0000256" key="2">
    <source>
        <dbReference type="ARBA" id="ARBA00023002"/>
    </source>
</evidence>
<dbReference type="AlphaFoldDB" id="A0A024K5Y4"/>
<reference evidence="3" key="2">
    <citation type="submission" date="2014-04" db="EMBL/GenBank/DDBJ databases">
        <authorList>
            <person name="Xu Y.W."/>
            <person name="Yang Q."/>
        </authorList>
    </citation>
    <scope>NUCLEOTIDE SEQUENCE</scope>
    <source>
        <strain evidence="3">DSM 44626</strain>
    </source>
</reference>
<evidence type="ECO:0000313" key="3">
    <source>
        <dbReference type="EMBL" id="CDO91475.1"/>
    </source>
</evidence>
<dbReference type="PRINTS" id="PR00080">
    <property type="entry name" value="SDRFAMILY"/>
</dbReference>
<dbReference type="eggNOG" id="COG1028">
    <property type="taxonomic scope" value="Bacteria"/>
</dbReference>
<dbReference type="InterPro" id="IPR036291">
    <property type="entry name" value="NAD(P)-bd_dom_sf"/>
</dbReference>
<dbReference type="Gene3D" id="3.40.50.720">
    <property type="entry name" value="NAD(P)-binding Rossmann-like Domain"/>
    <property type="match status" value="1"/>
</dbReference>
<protein>
    <submittedName>
        <fullName evidence="3">Short-chain dehydrogenase/reductase SDR</fullName>
    </submittedName>
</protein>
<dbReference type="GO" id="GO:0016616">
    <property type="term" value="F:oxidoreductase activity, acting on the CH-OH group of donors, NAD or NADP as acceptor"/>
    <property type="evidence" value="ECO:0007669"/>
    <property type="project" value="TreeGrafter"/>
</dbReference>